<dbReference type="InterPro" id="IPR034660">
    <property type="entry name" value="DinB/YfiT-like"/>
</dbReference>
<reference evidence="2" key="2">
    <citation type="journal article" date="2024" name="Antonie Van Leeuwenhoek">
        <title>Roseihalotalea indica gen. nov., sp. nov., a halophilic Bacteroidetes from mesopelagic Southwest Indian Ocean with higher carbohydrate metabolic potential.</title>
        <authorList>
            <person name="Chen B."/>
            <person name="Zhang M."/>
            <person name="Lin D."/>
            <person name="Ye J."/>
            <person name="Tang K."/>
        </authorList>
    </citation>
    <scope>NUCLEOTIDE SEQUENCE</scope>
    <source>
        <strain evidence="2">TK19036</strain>
    </source>
</reference>
<dbReference type="Gene3D" id="1.20.120.450">
    <property type="entry name" value="dinb family like domain"/>
    <property type="match status" value="1"/>
</dbReference>
<evidence type="ECO:0000256" key="1">
    <source>
        <dbReference type="SAM" id="Coils"/>
    </source>
</evidence>
<keyword evidence="1" id="KW-0175">Coiled coil</keyword>
<reference evidence="2" key="1">
    <citation type="journal article" date="2023" name="Comput. Struct. Biotechnol. J.">
        <title>Discovery of a novel marine Bacteroidetes with a rich repertoire of carbohydrate-active enzymes.</title>
        <authorList>
            <person name="Chen B."/>
            <person name="Liu G."/>
            <person name="Chen Q."/>
            <person name="Wang H."/>
            <person name="Liu L."/>
            <person name="Tang K."/>
        </authorList>
    </citation>
    <scope>NUCLEOTIDE SEQUENCE</scope>
    <source>
        <strain evidence="2">TK19036</strain>
    </source>
</reference>
<proteinExistence type="predicted"/>
<sequence length="148" mass="17244">MLRQTLMMLFDRDLTKLQTEIEQYREESRIWHTEKEIPNSAGNLCLHLVGNLNAFVGAELGSTGYVRQRDLEFSQKDVSRAELVSKIEETKNIVNNTLENLPDEALKQEFPKVVFNRNVSTEYMLVHLATHLSYHLGQVNYHRRLLDV</sequence>
<organism evidence="2">
    <name type="scientific">Roseihalotalea indica</name>
    <dbReference type="NCBI Taxonomy" id="2867963"/>
    <lineage>
        <taxon>Bacteria</taxon>
        <taxon>Pseudomonadati</taxon>
        <taxon>Bacteroidota</taxon>
        <taxon>Cytophagia</taxon>
        <taxon>Cytophagales</taxon>
        <taxon>Catalimonadaceae</taxon>
        <taxon>Roseihalotalea</taxon>
    </lineage>
</organism>
<name>A0AA49JGR4_9BACT</name>
<evidence type="ECO:0000313" key="2">
    <source>
        <dbReference type="EMBL" id="WKN37749.1"/>
    </source>
</evidence>
<dbReference type="EMBL" id="CP120682">
    <property type="protein sequence ID" value="WKN37749.1"/>
    <property type="molecule type" value="Genomic_DNA"/>
</dbReference>
<dbReference type="Pfam" id="PF07609">
    <property type="entry name" value="DUF1572"/>
    <property type="match status" value="1"/>
</dbReference>
<accession>A0AA49JGR4</accession>
<dbReference type="InterPro" id="IPR011466">
    <property type="entry name" value="DUF1572"/>
</dbReference>
<gene>
    <name evidence="2" type="ORF">K4G66_03380</name>
</gene>
<dbReference type="AlphaFoldDB" id="A0AA49JGR4"/>
<dbReference type="SUPFAM" id="SSF109854">
    <property type="entry name" value="DinB/YfiT-like putative metalloenzymes"/>
    <property type="match status" value="1"/>
</dbReference>
<protein>
    <submittedName>
        <fullName evidence="2">DUF1572 family protein</fullName>
    </submittedName>
</protein>
<feature type="coiled-coil region" evidence="1">
    <location>
        <begin position="7"/>
        <end position="34"/>
    </location>
</feature>